<feature type="transmembrane region" description="Helical" evidence="1">
    <location>
        <begin position="354"/>
        <end position="376"/>
    </location>
</feature>
<keyword evidence="1" id="KW-1133">Transmembrane helix</keyword>
<dbReference type="RefSeq" id="WP_345918518.1">
    <property type="nucleotide sequence ID" value="NZ_JBDIVE010000002.1"/>
</dbReference>
<protein>
    <submittedName>
        <fullName evidence="2">PepSY-associated TM helix domain-containing protein</fullName>
    </submittedName>
</protein>
<feature type="transmembrane region" description="Helical" evidence="1">
    <location>
        <begin position="461"/>
        <end position="482"/>
    </location>
</feature>
<keyword evidence="1" id="KW-0472">Membrane</keyword>
<dbReference type="EMBL" id="JBDIVE010000002">
    <property type="protein sequence ID" value="MEN3067752.1"/>
    <property type="molecule type" value="Genomic_DNA"/>
</dbReference>
<comment type="caution">
    <text evidence="2">The sequence shown here is derived from an EMBL/GenBank/DDBJ whole genome shotgun (WGS) entry which is preliminary data.</text>
</comment>
<feature type="transmembrane region" description="Helical" evidence="1">
    <location>
        <begin position="12"/>
        <end position="36"/>
    </location>
</feature>
<feature type="transmembrane region" description="Helical" evidence="1">
    <location>
        <begin position="151"/>
        <end position="175"/>
    </location>
</feature>
<feature type="transmembrane region" description="Helical" evidence="1">
    <location>
        <begin position="195"/>
        <end position="219"/>
    </location>
</feature>
<keyword evidence="1" id="KW-0812">Transmembrane</keyword>
<dbReference type="PANTHER" id="PTHR34219">
    <property type="entry name" value="IRON-REGULATED INNER MEMBRANE PROTEIN-RELATED"/>
    <property type="match status" value="1"/>
</dbReference>
<evidence type="ECO:0000256" key="1">
    <source>
        <dbReference type="SAM" id="Phobius"/>
    </source>
</evidence>
<dbReference type="Pfam" id="PF03929">
    <property type="entry name" value="PepSY_TM"/>
    <property type="match status" value="1"/>
</dbReference>
<dbReference type="Proteomes" id="UP001410394">
    <property type="component" value="Unassembled WGS sequence"/>
</dbReference>
<keyword evidence="3" id="KW-1185">Reference proteome</keyword>
<dbReference type="InterPro" id="IPR005625">
    <property type="entry name" value="PepSY-ass_TM"/>
</dbReference>
<reference evidence="2 3" key="1">
    <citation type="journal article" date="2018" name="Int. J. Syst. Evol. Microbiol.">
        <title>Uliginosibacterium sediminicola sp. nov., isolated from freshwater sediment.</title>
        <authorList>
            <person name="Hwang W.M."/>
            <person name="Kim S.M."/>
            <person name="Kang K."/>
            <person name="Ahn T.Y."/>
        </authorList>
    </citation>
    <scope>NUCLEOTIDE SEQUENCE [LARGE SCALE GENOMIC DNA]</scope>
    <source>
        <strain evidence="2 3">M1-21</strain>
    </source>
</reference>
<evidence type="ECO:0000313" key="3">
    <source>
        <dbReference type="Proteomes" id="UP001410394"/>
    </source>
</evidence>
<gene>
    <name evidence="2" type="ORF">ABDB84_04620</name>
</gene>
<dbReference type="PANTHER" id="PTHR34219:SF9">
    <property type="entry name" value="IRON-REGULATED INNER MEMBRANE PROTEIN"/>
    <property type="match status" value="1"/>
</dbReference>
<feature type="transmembrane region" description="Helical" evidence="1">
    <location>
        <begin position="436"/>
        <end position="454"/>
    </location>
</feature>
<name>A0ABU9YVT1_9RHOO</name>
<proteinExistence type="predicted"/>
<evidence type="ECO:0000313" key="2">
    <source>
        <dbReference type="EMBL" id="MEN3067752.1"/>
    </source>
</evidence>
<feature type="transmembrane region" description="Helical" evidence="1">
    <location>
        <begin position="397"/>
        <end position="424"/>
    </location>
</feature>
<feature type="transmembrane region" description="Helical" evidence="1">
    <location>
        <begin position="494"/>
        <end position="513"/>
    </location>
</feature>
<accession>A0ABU9YVT1</accession>
<organism evidence="2 3">
    <name type="scientific">Uliginosibacterium sediminicola</name>
    <dbReference type="NCBI Taxonomy" id="2024550"/>
    <lineage>
        <taxon>Bacteria</taxon>
        <taxon>Pseudomonadati</taxon>
        <taxon>Pseudomonadota</taxon>
        <taxon>Betaproteobacteria</taxon>
        <taxon>Rhodocyclales</taxon>
        <taxon>Zoogloeaceae</taxon>
        <taxon>Uliginosibacterium</taxon>
    </lineage>
</organism>
<sequence length="544" mass="59004">MRTDFIKIYKSVHTWTGILSGMALFIAFYAGALTVFKEPLARWVAPPSISTPVTLAEAPALISRTLAARPAAARDFALNLQLDEATRQLQWQERTPGQDDHDTLGGRHFSASLDGSGAAHIEETQPSQLAEFIDILHRVVGLPFDNDPSRWLMGLICTLYALALVSGVVVLLPTLVKDLFALRVGKNLKRMWLDAHNVVGLFSLPFHIVMAITAVVFAYHDDIYALQNKYLHDGQLAKAFSPRTPPKQAAPRDPANMLPPLELLARARQIAPEFKPSALQYVNVSGPRAMVRIWGHDAGAPSPRAMGGFVALDPYSGKVMSRDFLPGQQSVANLTLASFFALHFATFGGDSVRWMYFLLALAGAWLFYSGNLLWIESRRKKQRSGEALPAQRRDTEWLAAGTLGVCLGCVSGISLSIVAGKWLYGHVADLNAWHWYVYYAVFFASIAWAFARGAARAAAQLLWLAAAATLCIPASSLLGWALPALGLWANTSAAALGVDATALVGALCFMWMARATARRVAQGTSASVWSATSTAKAAQSQAIV</sequence>